<dbReference type="Gene3D" id="2.60.40.1120">
    <property type="entry name" value="Carboxypeptidase-like, regulatory domain"/>
    <property type="match status" value="1"/>
</dbReference>
<keyword evidence="5 7" id="KW-0472">Membrane</keyword>
<dbReference type="Pfam" id="PF07715">
    <property type="entry name" value="Plug"/>
    <property type="match status" value="1"/>
</dbReference>
<dbReference type="InterPro" id="IPR023997">
    <property type="entry name" value="TonB-dep_OMP_SusC/RagA_CS"/>
</dbReference>
<dbReference type="Proteomes" id="UP001501207">
    <property type="component" value="Unassembled WGS sequence"/>
</dbReference>
<dbReference type="InterPro" id="IPR039426">
    <property type="entry name" value="TonB-dep_rcpt-like"/>
</dbReference>
<evidence type="ECO:0000256" key="1">
    <source>
        <dbReference type="ARBA" id="ARBA00004571"/>
    </source>
</evidence>
<evidence type="ECO:0000313" key="10">
    <source>
        <dbReference type="Proteomes" id="UP001501207"/>
    </source>
</evidence>
<reference evidence="10" key="1">
    <citation type="journal article" date="2019" name="Int. J. Syst. Evol. Microbiol.">
        <title>The Global Catalogue of Microorganisms (GCM) 10K type strain sequencing project: providing services to taxonomists for standard genome sequencing and annotation.</title>
        <authorList>
            <consortium name="The Broad Institute Genomics Platform"/>
            <consortium name="The Broad Institute Genome Sequencing Center for Infectious Disease"/>
            <person name="Wu L."/>
            <person name="Ma J."/>
        </authorList>
    </citation>
    <scope>NUCLEOTIDE SEQUENCE [LARGE SCALE GENOMIC DNA]</scope>
    <source>
        <strain evidence="10">JCM 17664</strain>
    </source>
</reference>
<protein>
    <submittedName>
        <fullName evidence="9">TonB-dependent receptor</fullName>
    </submittedName>
</protein>
<comment type="subcellular location">
    <subcellularLocation>
        <location evidence="1 7">Cell outer membrane</location>
        <topology evidence="1 7">Multi-pass membrane protein</topology>
    </subcellularLocation>
</comment>
<dbReference type="Gene3D" id="2.170.130.10">
    <property type="entry name" value="TonB-dependent receptor, plug domain"/>
    <property type="match status" value="1"/>
</dbReference>
<dbReference type="SUPFAM" id="SSF49464">
    <property type="entry name" value="Carboxypeptidase regulatory domain-like"/>
    <property type="match status" value="1"/>
</dbReference>
<feature type="domain" description="TonB-dependent receptor plug" evidence="8">
    <location>
        <begin position="97"/>
        <end position="204"/>
    </location>
</feature>
<proteinExistence type="inferred from homology"/>
<keyword evidence="3 7" id="KW-1134">Transmembrane beta strand</keyword>
<evidence type="ECO:0000259" key="8">
    <source>
        <dbReference type="Pfam" id="PF07715"/>
    </source>
</evidence>
<dbReference type="RefSeq" id="WP_344978207.1">
    <property type="nucleotide sequence ID" value="NZ_BAABFN010000002.1"/>
</dbReference>
<dbReference type="NCBIfam" id="TIGR04057">
    <property type="entry name" value="SusC_RagA_signa"/>
    <property type="match status" value="1"/>
</dbReference>
<keyword evidence="6 7" id="KW-0998">Cell outer membrane</keyword>
<dbReference type="Pfam" id="PF13715">
    <property type="entry name" value="CarbopepD_reg_2"/>
    <property type="match status" value="1"/>
</dbReference>
<keyword evidence="2 7" id="KW-0813">Transport</keyword>
<dbReference type="InterPro" id="IPR036942">
    <property type="entry name" value="Beta-barrel_TonB_sf"/>
</dbReference>
<evidence type="ECO:0000256" key="2">
    <source>
        <dbReference type="ARBA" id="ARBA00022448"/>
    </source>
</evidence>
<evidence type="ECO:0000256" key="6">
    <source>
        <dbReference type="ARBA" id="ARBA00023237"/>
    </source>
</evidence>
<comment type="caution">
    <text evidence="9">The sequence shown here is derived from an EMBL/GenBank/DDBJ whole genome shotgun (WGS) entry which is preliminary data.</text>
</comment>
<organism evidence="9 10">
    <name type="scientific">Compostibacter hankyongensis</name>
    <dbReference type="NCBI Taxonomy" id="1007089"/>
    <lineage>
        <taxon>Bacteria</taxon>
        <taxon>Pseudomonadati</taxon>
        <taxon>Bacteroidota</taxon>
        <taxon>Chitinophagia</taxon>
        <taxon>Chitinophagales</taxon>
        <taxon>Chitinophagaceae</taxon>
        <taxon>Compostibacter</taxon>
    </lineage>
</organism>
<evidence type="ECO:0000256" key="5">
    <source>
        <dbReference type="ARBA" id="ARBA00023136"/>
    </source>
</evidence>
<evidence type="ECO:0000313" key="9">
    <source>
        <dbReference type="EMBL" id="GAA4309030.1"/>
    </source>
</evidence>
<dbReference type="InterPro" id="IPR008969">
    <property type="entry name" value="CarboxyPept-like_regulatory"/>
</dbReference>
<evidence type="ECO:0000256" key="7">
    <source>
        <dbReference type="PROSITE-ProRule" id="PRU01360"/>
    </source>
</evidence>
<keyword evidence="4 7" id="KW-0812">Transmembrane</keyword>
<comment type="similarity">
    <text evidence="7">Belongs to the TonB-dependent receptor family.</text>
</comment>
<keyword evidence="9" id="KW-0675">Receptor</keyword>
<dbReference type="SUPFAM" id="SSF56935">
    <property type="entry name" value="Porins"/>
    <property type="match status" value="1"/>
</dbReference>
<dbReference type="InterPro" id="IPR037066">
    <property type="entry name" value="Plug_dom_sf"/>
</dbReference>
<evidence type="ECO:0000256" key="4">
    <source>
        <dbReference type="ARBA" id="ARBA00022692"/>
    </source>
</evidence>
<dbReference type="InterPro" id="IPR023996">
    <property type="entry name" value="TonB-dep_OMP_SusC/RagA"/>
</dbReference>
<evidence type="ECO:0000256" key="3">
    <source>
        <dbReference type="ARBA" id="ARBA00022452"/>
    </source>
</evidence>
<dbReference type="EMBL" id="BAABFN010000002">
    <property type="protein sequence ID" value="GAA4309030.1"/>
    <property type="molecule type" value="Genomic_DNA"/>
</dbReference>
<sequence>MAQQRSIKGKVLEYATQQPVIGATVMASGTRSGTTTDMQGAFSLVLPPGTASLQVSYVGYESQTVPIDTVSSYTILLRTSENSLKQLVVVGYGTQRKADLTGAVSTVDMKKTFDSKPLTDVTKALQGIVPGLAITYSNGALTAAPDIRLRGVGSVNGSSAPLILVDNVPTPDLSVIDANDIASISVLKDAASAAIYGARAAFGVVLIKTKYGHHNQPTRVTYSNNFSWNTPTVLPDFSDPVKELPGLISGAARAGNNSPELFGMQFSKELEGIKNWEQNYAHNRKGIDMVDGEDFDLPNGSDPSYFYRVWDIKGMMLKKYTPQQTQNLSVVGGTEKTSYYMSFNYNHQGGIMKPHPDDLKKYNVTAGVDVAPTDWLDLSAKILYRNFRYTQPYQYQQYFYYMWRWPAYFPYGTYQGSYFRGPIGYLNLAHDNTVTDNYSRVDLGAVLRPLPHLSIEAHYTINRDNVLSHIAGGPAVLWNFWSASMPLENVASASNDQAVYSSGRDIVNTFNGFVTYDNTFADVHHLTVMGGVNAEDDENISFSAEKRNLLDPNKPELSLATGDQLVNNSHVNAAYAGFFGRVNYAYKDKYLLELNGRYDGSSAYSPTDRWAFFSSGSLGYRISAEPFMDFIQPLFSDLKIRASLGAIGNLDVGGQYFIPGMSSYNANWIVDGVTVPTFNNPLAIANSLKWEKVRTLDFGLDFGILKNYISGSFDWYQRTTTGMISTNSVPATFGAAAPHTNQGNMRDRGFEVDINLNYPINDHFSLFARLSLANNKAVITKWNNPAKVINQNYDGAVYGDIWGFATDRYFTNDDFDKHADGSLTLKSGIPSQSGLENGDFTYGPGDIKFKDLNGDGKIDGGNSTAADHGDLTVIGNTQPQYLYGAQLGGQCKGFDLYLFLQGVGKRDMWGVGDMVIPMYSNSQILYKHQLDYWTPDNPNAKYPNPYAGNSGGTVGGLLAGGHDFYPQTKYLLNLAYCRLKNLTIGYSLPEALVHRIHLQKVRFYVSGENLAEISHVGVPLDPEITDGELGYTGRTFPFQRNYSFGLQLTF</sequence>
<accession>A0ABP8FQR1</accession>
<gene>
    <name evidence="9" type="ORF">GCM10023143_16810</name>
</gene>
<dbReference type="PROSITE" id="PS52016">
    <property type="entry name" value="TONB_DEPENDENT_REC_3"/>
    <property type="match status" value="1"/>
</dbReference>
<dbReference type="NCBIfam" id="TIGR04056">
    <property type="entry name" value="OMP_RagA_SusC"/>
    <property type="match status" value="1"/>
</dbReference>
<dbReference type="InterPro" id="IPR012910">
    <property type="entry name" value="Plug_dom"/>
</dbReference>
<name>A0ABP8FQR1_9BACT</name>
<keyword evidence="10" id="KW-1185">Reference proteome</keyword>
<dbReference type="Gene3D" id="2.40.170.20">
    <property type="entry name" value="TonB-dependent receptor, beta-barrel domain"/>
    <property type="match status" value="1"/>
</dbReference>